<name>A0A4R6TDX7_9FLAO</name>
<protein>
    <recommendedName>
        <fullName evidence="3">Peptidase C13-like protein</fullName>
    </recommendedName>
</protein>
<evidence type="ECO:0000313" key="1">
    <source>
        <dbReference type="EMBL" id="TDQ27573.1"/>
    </source>
</evidence>
<sequence length="263" mass="31246">MNSKDLTSFGLIIIESLDDNDNTGYDLFSSVMKKKVFQEPEINAEFYDINNRIELFELLTELVKRATENNEYFLLHFEIHGYEGGIELKDGEQINWSYLLPYFREINVHYKNSLTIYLAVCYGASLVENIRPNERAPFRVLISSEKEIWHKHFVKGFVAFYEHFFFSFDTKESLEKYNSVIESDDDKLVMLYSEFFFDQVVDLERKTINKESLIKTYKNSMIKRGASESEMNKLSEEKIMNELKSIFKKMNFSRDYFMMKDIS</sequence>
<keyword evidence="2" id="KW-1185">Reference proteome</keyword>
<comment type="caution">
    <text evidence="1">The sequence shown here is derived from an EMBL/GenBank/DDBJ whole genome shotgun (WGS) entry which is preliminary data.</text>
</comment>
<dbReference type="Proteomes" id="UP000295390">
    <property type="component" value="Unassembled WGS sequence"/>
</dbReference>
<accession>A0A4R6TDX7</accession>
<evidence type="ECO:0008006" key="3">
    <source>
        <dbReference type="Google" id="ProtNLM"/>
    </source>
</evidence>
<dbReference type="RefSeq" id="WP_133535566.1">
    <property type="nucleotide sequence ID" value="NZ_SNYH01000003.1"/>
</dbReference>
<dbReference type="OrthoDB" id="1064164at2"/>
<reference evidence="1 2" key="1">
    <citation type="submission" date="2019-03" db="EMBL/GenBank/DDBJ databases">
        <title>Genomic Encyclopedia of Type Strains, Phase III (KMG-III): the genomes of soil and plant-associated and newly described type strains.</title>
        <authorList>
            <person name="Whitman W."/>
        </authorList>
    </citation>
    <scope>NUCLEOTIDE SEQUENCE [LARGE SCALE GENOMIC DNA]</scope>
    <source>
        <strain evidence="1 2">CECT 8283</strain>
    </source>
</reference>
<proteinExistence type="predicted"/>
<dbReference type="AlphaFoldDB" id="A0A4R6TDX7"/>
<evidence type="ECO:0000313" key="2">
    <source>
        <dbReference type="Proteomes" id="UP000295390"/>
    </source>
</evidence>
<dbReference type="EMBL" id="SNYH01000003">
    <property type="protein sequence ID" value="TDQ27573.1"/>
    <property type="molecule type" value="Genomic_DNA"/>
</dbReference>
<organism evidence="1 2">
    <name type="scientific">Tenacibaculum caenipelagi</name>
    <dbReference type="NCBI Taxonomy" id="1325435"/>
    <lineage>
        <taxon>Bacteria</taxon>
        <taxon>Pseudomonadati</taxon>
        <taxon>Bacteroidota</taxon>
        <taxon>Flavobacteriia</taxon>
        <taxon>Flavobacteriales</taxon>
        <taxon>Flavobacteriaceae</taxon>
        <taxon>Tenacibaculum</taxon>
    </lineage>
</organism>
<gene>
    <name evidence="1" type="ORF">DFQ07_1424</name>
</gene>